<evidence type="ECO:0000256" key="1">
    <source>
        <dbReference type="ARBA" id="ARBA00005054"/>
    </source>
</evidence>
<dbReference type="PANTHER" id="PTHR43369">
    <property type="entry name" value="PHOSPHORIBOSYLGLYCINAMIDE FORMYLTRANSFERASE"/>
    <property type="match status" value="1"/>
</dbReference>
<dbReference type="EMBL" id="MHLR01000024">
    <property type="protein sequence ID" value="OGZ14769.1"/>
    <property type="molecule type" value="Genomic_DNA"/>
</dbReference>
<reference evidence="6 7" key="1">
    <citation type="journal article" date="2016" name="Nat. Commun.">
        <title>Thousands of microbial genomes shed light on interconnected biogeochemical processes in an aquifer system.</title>
        <authorList>
            <person name="Anantharaman K."/>
            <person name="Brown C.T."/>
            <person name="Hug L.A."/>
            <person name="Sharon I."/>
            <person name="Castelle C.J."/>
            <person name="Probst A.J."/>
            <person name="Thomas B.C."/>
            <person name="Singh A."/>
            <person name="Wilkins M.J."/>
            <person name="Karaoz U."/>
            <person name="Brodie E.L."/>
            <person name="Williams K.H."/>
            <person name="Hubbard S.S."/>
            <person name="Banfield J.F."/>
        </authorList>
    </citation>
    <scope>NUCLEOTIDE SEQUENCE [LARGE SCALE GENOMIC DNA]</scope>
</reference>
<dbReference type="Pfam" id="PF00551">
    <property type="entry name" value="Formyl_trans_N"/>
    <property type="match status" value="1"/>
</dbReference>
<dbReference type="GO" id="GO:0004644">
    <property type="term" value="F:phosphoribosylglycinamide formyltransferase activity"/>
    <property type="evidence" value="ECO:0007669"/>
    <property type="project" value="UniProtKB-EC"/>
</dbReference>
<evidence type="ECO:0000256" key="4">
    <source>
        <dbReference type="ARBA" id="ARBA00022755"/>
    </source>
</evidence>
<evidence type="ECO:0000313" key="6">
    <source>
        <dbReference type="EMBL" id="OGZ14769.1"/>
    </source>
</evidence>
<evidence type="ECO:0000256" key="2">
    <source>
        <dbReference type="ARBA" id="ARBA00012254"/>
    </source>
</evidence>
<protein>
    <recommendedName>
        <fullName evidence="2">phosphoribosylglycinamide formyltransferase 1</fullName>
        <ecNumber evidence="2">2.1.2.2</ecNumber>
    </recommendedName>
</protein>
<evidence type="ECO:0000256" key="3">
    <source>
        <dbReference type="ARBA" id="ARBA00022679"/>
    </source>
</evidence>
<dbReference type="AlphaFoldDB" id="A0A1G2DMD9"/>
<dbReference type="PANTHER" id="PTHR43369:SF2">
    <property type="entry name" value="PHOSPHORIBOSYLGLYCINAMIDE FORMYLTRANSFERASE"/>
    <property type="match status" value="1"/>
</dbReference>
<dbReference type="GO" id="GO:0005737">
    <property type="term" value="C:cytoplasm"/>
    <property type="evidence" value="ECO:0007669"/>
    <property type="project" value="TreeGrafter"/>
</dbReference>
<dbReference type="GO" id="GO:0006189">
    <property type="term" value="P:'de novo' IMP biosynthetic process"/>
    <property type="evidence" value="ECO:0007669"/>
    <property type="project" value="TreeGrafter"/>
</dbReference>
<comment type="caution">
    <text evidence="6">The sequence shown here is derived from an EMBL/GenBank/DDBJ whole genome shotgun (WGS) entry which is preliminary data.</text>
</comment>
<dbReference type="InterPro" id="IPR002376">
    <property type="entry name" value="Formyl_transf_N"/>
</dbReference>
<dbReference type="STRING" id="1798667.A3J08_04310"/>
<dbReference type="Proteomes" id="UP000177573">
    <property type="component" value="Unassembled WGS sequence"/>
</dbReference>
<name>A0A1G2DMD9_9BACT</name>
<accession>A0A1G2DMD9</accession>
<dbReference type="EC" id="2.1.2.2" evidence="2"/>
<dbReference type="InterPro" id="IPR036477">
    <property type="entry name" value="Formyl_transf_N_sf"/>
</dbReference>
<comment type="pathway">
    <text evidence="1">Purine metabolism; IMP biosynthesis via de novo pathway; N(2)-formyl-N(1)-(5-phospho-D-ribosyl)glycinamide from N(1)-(5-phospho-D-ribosyl)glycinamide (10-formyl THF route): step 1/1.</text>
</comment>
<gene>
    <name evidence="6" type="ORF">A3J08_04310</name>
</gene>
<feature type="domain" description="Formyl transferase N-terminal" evidence="5">
    <location>
        <begin position="7"/>
        <end position="184"/>
    </location>
</feature>
<dbReference type="SUPFAM" id="SSF53328">
    <property type="entry name" value="Formyltransferase"/>
    <property type="match status" value="1"/>
</dbReference>
<sequence>MQKPRLLVFASGSKDGGGSGFANLVLHTKNGILNADIVGVVSHHEDGGVRAHAEKLGIPFVHFGSPWDREGYARIARDTGAEFFSLSGWLKLVTGLPPERTINIHPGPLPQFGGKGMYGHHVHEAVVAAFRRGEITHTAICMHFVTEEYDRGPTIFRLKIPILVDDTPASLAARVNAHEHQWQPIITDLVVNRHIIWHRGGTQFLTLPPDYTIERLAA</sequence>
<keyword evidence="4" id="KW-0658">Purine biosynthesis</keyword>
<evidence type="ECO:0000313" key="7">
    <source>
        <dbReference type="Proteomes" id="UP000177573"/>
    </source>
</evidence>
<proteinExistence type="predicted"/>
<keyword evidence="3" id="KW-0808">Transferase</keyword>
<evidence type="ECO:0000259" key="5">
    <source>
        <dbReference type="Pfam" id="PF00551"/>
    </source>
</evidence>
<dbReference type="Gene3D" id="3.40.50.170">
    <property type="entry name" value="Formyl transferase, N-terminal domain"/>
    <property type="match status" value="1"/>
</dbReference>
<organism evidence="6 7">
    <name type="scientific">Candidatus Lloydbacteria bacterium RIFCSPLOWO2_02_FULL_51_11</name>
    <dbReference type="NCBI Taxonomy" id="1798667"/>
    <lineage>
        <taxon>Bacteria</taxon>
        <taxon>Candidatus Lloydiibacteriota</taxon>
    </lineage>
</organism>